<keyword evidence="3" id="KW-0804">Transcription</keyword>
<protein>
    <submittedName>
        <fullName evidence="5">GntR family transcriptional regulator</fullName>
    </submittedName>
</protein>
<dbReference type="OrthoDB" id="742238at2"/>
<evidence type="ECO:0000256" key="2">
    <source>
        <dbReference type="ARBA" id="ARBA00023125"/>
    </source>
</evidence>
<organism evidence="5 6">
    <name type="scientific">Pedobacter psychrodurus</name>
    <dbReference type="NCBI Taxonomy" id="2530456"/>
    <lineage>
        <taxon>Bacteria</taxon>
        <taxon>Pseudomonadati</taxon>
        <taxon>Bacteroidota</taxon>
        <taxon>Sphingobacteriia</taxon>
        <taxon>Sphingobacteriales</taxon>
        <taxon>Sphingobacteriaceae</taxon>
        <taxon>Pedobacter</taxon>
    </lineage>
</organism>
<dbReference type="SMART" id="SM00345">
    <property type="entry name" value="HTH_GNTR"/>
    <property type="match status" value="1"/>
</dbReference>
<dbReference type="Pfam" id="PF00392">
    <property type="entry name" value="GntR"/>
    <property type="match status" value="1"/>
</dbReference>
<dbReference type="RefSeq" id="WP_131530701.1">
    <property type="nucleotide sequence ID" value="NZ_SJSO01000009.1"/>
</dbReference>
<dbReference type="Gene3D" id="1.10.10.10">
    <property type="entry name" value="Winged helix-like DNA-binding domain superfamily/Winged helix DNA-binding domain"/>
    <property type="match status" value="1"/>
</dbReference>
<evidence type="ECO:0000259" key="4">
    <source>
        <dbReference type="PROSITE" id="PS50949"/>
    </source>
</evidence>
<name>A0A4R0Q1E2_9SPHI</name>
<dbReference type="InterPro" id="IPR036388">
    <property type="entry name" value="WH-like_DNA-bd_sf"/>
</dbReference>
<dbReference type="SUPFAM" id="SSF46785">
    <property type="entry name" value="Winged helix' DNA-binding domain"/>
    <property type="match status" value="1"/>
</dbReference>
<keyword evidence="1" id="KW-0805">Transcription regulation</keyword>
<reference evidence="5 6" key="1">
    <citation type="submission" date="2019-02" db="EMBL/GenBank/DDBJ databases">
        <title>Pedobacter sp. RP-3-21 sp. nov., isolated from Arctic soil.</title>
        <authorList>
            <person name="Dahal R.H."/>
        </authorList>
    </citation>
    <scope>NUCLEOTIDE SEQUENCE [LARGE SCALE GENOMIC DNA]</scope>
    <source>
        <strain evidence="5 6">RP-3-21</strain>
    </source>
</reference>
<dbReference type="Gene3D" id="3.40.50.2300">
    <property type="match status" value="2"/>
</dbReference>
<evidence type="ECO:0000256" key="3">
    <source>
        <dbReference type="ARBA" id="ARBA00023163"/>
    </source>
</evidence>
<dbReference type="InterPro" id="IPR036390">
    <property type="entry name" value="WH_DNA-bd_sf"/>
</dbReference>
<dbReference type="EMBL" id="SJSO01000009">
    <property type="protein sequence ID" value="TCD26457.1"/>
    <property type="molecule type" value="Genomic_DNA"/>
</dbReference>
<dbReference type="PROSITE" id="PS50949">
    <property type="entry name" value="HTH_GNTR"/>
    <property type="match status" value="1"/>
</dbReference>
<dbReference type="GO" id="GO:0003677">
    <property type="term" value="F:DNA binding"/>
    <property type="evidence" value="ECO:0007669"/>
    <property type="project" value="UniProtKB-KW"/>
</dbReference>
<dbReference type="PANTHER" id="PTHR38445:SF10">
    <property type="entry name" value="GNTR-FAMILY TRANSCRIPTIONAL REGULATOR"/>
    <property type="match status" value="1"/>
</dbReference>
<dbReference type="PANTHER" id="PTHR38445">
    <property type="entry name" value="HTH-TYPE TRANSCRIPTIONAL REPRESSOR YTRA"/>
    <property type="match status" value="1"/>
</dbReference>
<sequence>MITIFEKIQELEEIPSYSKHEQFVQGFINAIDERIISKGEALPSINVLIKELGFARETVMKGYRELISRGIVESKKRLGYFVANDDTEQTLKVALLMYLIDSFQEQFYRNFRNELGPNVHIDVFFHHGNITMFETMLDMIKGKYGVYVISPIPHPKTKHLLDSLPNNKLIMFDRYEALKGEFNYVTQEFEQSTYQVLAELADTIKKFDEMIFFHVPGSLDPVEIIRAFKKFTKDFAVNTRIINEYEPGSVEKGKVYFTLNNSEIWKILKDCEAKQLQVGKDIGILSHNDEVVKELIGGGITTYSADFSLMGKKVAQAVLKKEKIQEIIPTVLIRRNSL</sequence>
<dbReference type="SUPFAM" id="SSF53822">
    <property type="entry name" value="Periplasmic binding protein-like I"/>
    <property type="match status" value="1"/>
</dbReference>
<dbReference type="Proteomes" id="UP000293925">
    <property type="component" value="Unassembled WGS sequence"/>
</dbReference>
<dbReference type="CDD" id="cd07377">
    <property type="entry name" value="WHTH_GntR"/>
    <property type="match status" value="1"/>
</dbReference>
<evidence type="ECO:0000313" key="6">
    <source>
        <dbReference type="Proteomes" id="UP000293925"/>
    </source>
</evidence>
<keyword evidence="2" id="KW-0238">DNA-binding</keyword>
<dbReference type="GO" id="GO:0003700">
    <property type="term" value="F:DNA-binding transcription factor activity"/>
    <property type="evidence" value="ECO:0007669"/>
    <property type="project" value="InterPro"/>
</dbReference>
<dbReference type="AlphaFoldDB" id="A0A4R0Q1E2"/>
<evidence type="ECO:0000313" key="5">
    <source>
        <dbReference type="EMBL" id="TCD26457.1"/>
    </source>
</evidence>
<comment type="caution">
    <text evidence="5">The sequence shown here is derived from an EMBL/GenBank/DDBJ whole genome shotgun (WGS) entry which is preliminary data.</text>
</comment>
<evidence type="ECO:0000256" key="1">
    <source>
        <dbReference type="ARBA" id="ARBA00023015"/>
    </source>
</evidence>
<keyword evidence="6" id="KW-1185">Reference proteome</keyword>
<gene>
    <name evidence="5" type="ORF">EZ456_12710</name>
</gene>
<dbReference type="InterPro" id="IPR028082">
    <property type="entry name" value="Peripla_BP_I"/>
</dbReference>
<feature type="domain" description="HTH gntR-type" evidence="4">
    <location>
        <begin position="17"/>
        <end position="85"/>
    </location>
</feature>
<proteinExistence type="predicted"/>
<accession>A0A4R0Q1E2</accession>
<dbReference type="InterPro" id="IPR000524">
    <property type="entry name" value="Tscrpt_reg_HTH_GntR"/>
</dbReference>